<evidence type="ECO:0000259" key="5">
    <source>
        <dbReference type="PROSITE" id="PS51737"/>
    </source>
</evidence>
<dbReference type="Gene3D" id="3.40.50.1390">
    <property type="entry name" value="Resolvase, N-terminal catalytic domain"/>
    <property type="match status" value="1"/>
</dbReference>
<evidence type="ECO:0000256" key="2">
    <source>
        <dbReference type="ARBA" id="ARBA00023125"/>
    </source>
</evidence>
<dbReference type="Pfam" id="PF00239">
    <property type="entry name" value="Resolvase"/>
    <property type="match status" value="1"/>
</dbReference>
<dbReference type="Gene3D" id="3.90.1750.20">
    <property type="entry name" value="Putative Large Serine Recombinase, Chain B, Domain 2"/>
    <property type="match status" value="1"/>
</dbReference>
<dbReference type="InterPro" id="IPR036162">
    <property type="entry name" value="Resolvase-like_N_sf"/>
</dbReference>
<dbReference type="PROSITE" id="PS51736">
    <property type="entry name" value="RECOMBINASES_3"/>
    <property type="match status" value="1"/>
</dbReference>
<evidence type="ECO:0000256" key="3">
    <source>
        <dbReference type="ARBA" id="ARBA00023172"/>
    </source>
</evidence>
<keyword evidence="1" id="KW-0229">DNA integration</keyword>
<evidence type="ECO:0000259" key="4">
    <source>
        <dbReference type="PROSITE" id="PS51736"/>
    </source>
</evidence>
<dbReference type="AlphaFoldDB" id="A0A6H1ZJX3"/>
<keyword evidence="3" id="KW-0233">DNA recombination</keyword>
<dbReference type="GO" id="GO:0003677">
    <property type="term" value="F:DNA binding"/>
    <property type="evidence" value="ECO:0007669"/>
    <property type="project" value="UniProtKB-KW"/>
</dbReference>
<name>A0A6H1ZJX3_9ZZZZ</name>
<evidence type="ECO:0000313" key="7">
    <source>
        <dbReference type="EMBL" id="QJI02543.1"/>
    </source>
</evidence>
<proteinExistence type="predicted"/>
<sequence length="322" mass="37144">MKTTVIGYARVSSDGQSERQTIQQQVKAIEEYCDVNDFYLIDIYKDDGVSGTSAAKDRVQKLLGFLDEWDKLVNKLAITAYDRLAREAAIQFLFEKELKRRGIELVVIQQQGLENDDPNNKLVRHLMGILSEWERDQIVARVTRGVRNRVMVKGKTICPPYGYQNVGKDTIPHPEEAKVVRYIYDLVLGRKKFYPDLFSRFNVCGSKKLHCKLARQMARKGFRTKIAENRFSANDMMRTVMNTFYCGVMVSRGIYVVGSYEPLVSVSDWVKAAKMMNEFTMSRTGNHWGYPDFTSPEYAELFSSSDLPPSQRKKFPAFQKRF</sequence>
<accession>A0A6H1ZJX3</accession>
<evidence type="ECO:0000256" key="1">
    <source>
        <dbReference type="ARBA" id="ARBA00022908"/>
    </source>
</evidence>
<organism evidence="6">
    <name type="scientific">viral metagenome</name>
    <dbReference type="NCBI Taxonomy" id="1070528"/>
    <lineage>
        <taxon>unclassified sequences</taxon>
        <taxon>metagenomes</taxon>
        <taxon>organismal metagenomes</taxon>
    </lineage>
</organism>
<dbReference type="InterPro" id="IPR006118">
    <property type="entry name" value="Recombinase_CS"/>
</dbReference>
<dbReference type="Pfam" id="PF07508">
    <property type="entry name" value="Recombinase"/>
    <property type="match status" value="1"/>
</dbReference>
<gene>
    <name evidence="6" type="ORF">TM448A00866_0038</name>
    <name evidence="7" type="ORF">TM448B03322_0010</name>
</gene>
<protein>
    <submittedName>
        <fullName evidence="6">Putative resolvase domain containing protein</fullName>
    </submittedName>
</protein>
<dbReference type="InterPro" id="IPR038109">
    <property type="entry name" value="DNA_bind_recomb_sf"/>
</dbReference>
<dbReference type="InterPro" id="IPR050639">
    <property type="entry name" value="SSR_resolvase"/>
</dbReference>
<dbReference type="InterPro" id="IPR006119">
    <property type="entry name" value="Resolv_N"/>
</dbReference>
<dbReference type="PROSITE" id="PS00397">
    <property type="entry name" value="RECOMBINASES_1"/>
    <property type="match status" value="1"/>
</dbReference>
<dbReference type="EMBL" id="MT144075">
    <property type="protein sequence ID" value="QJA48223.1"/>
    <property type="molecule type" value="Genomic_DNA"/>
</dbReference>
<dbReference type="PROSITE" id="PS51737">
    <property type="entry name" value="RECOMBINASE_DNA_BIND"/>
    <property type="match status" value="1"/>
</dbReference>
<dbReference type="PANTHER" id="PTHR30461:SF23">
    <property type="entry name" value="DNA RECOMBINASE-RELATED"/>
    <property type="match status" value="1"/>
</dbReference>
<dbReference type="SUPFAM" id="SSF53041">
    <property type="entry name" value="Resolvase-like"/>
    <property type="match status" value="1"/>
</dbReference>
<feature type="domain" description="Resolvase/invertase-type recombinase catalytic" evidence="4">
    <location>
        <begin position="4"/>
        <end position="154"/>
    </location>
</feature>
<dbReference type="EMBL" id="MT145010">
    <property type="protein sequence ID" value="QJI02543.1"/>
    <property type="molecule type" value="Genomic_DNA"/>
</dbReference>
<dbReference type="PANTHER" id="PTHR30461">
    <property type="entry name" value="DNA-INVERTASE FROM LAMBDOID PROPHAGE"/>
    <property type="match status" value="1"/>
</dbReference>
<reference evidence="6" key="1">
    <citation type="submission" date="2020-03" db="EMBL/GenBank/DDBJ databases">
        <title>The deep terrestrial virosphere.</title>
        <authorList>
            <person name="Holmfeldt K."/>
            <person name="Nilsson E."/>
            <person name="Simone D."/>
            <person name="Lopez-Fernandez M."/>
            <person name="Wu X."/>
            <person name="de Brujin I."/>
            <person name="Lundin D."/>
            <person name="Andersson A."/>
            <person name="Bertilsson S."/>
            <person name="Dopson M."/>
        </authorList>
    </citation>
    <scope>NUCLEOTIDE SEQUENCE</scope>
    <source>
        <strain evidence="6">TM448A00866</strain>
        <strain evidence="7">TM448B03322</strain>
    </source>
</reference>
<evidence type="ECO:0000313" key="6">
    <source>
        <dbReference type="EMBL" id="QJA48223.1"/>
    </source>
</evidence>
<feature type="domain" description="Recombinase" evidence="5">
    <location>
        <begin position="160"/>
        <end position="282"/>
    </location>
</feature>
<dbReference type="SMART" id="SM00857">
    <property type="entry name" value="Resolvase"/>
    <property type="match status" value="1"/>
</dbReference>
<keyword evidence="2" id="KW-0238">DNA-binding</keyword>
<dbReference type="InterPro" id="IPR011109">
    <property type="entry name" value="DNA_bind_recombinase_dom"/>
</dbReference>
<dbReference type="GO" id="GO:0000150">
    <property type="term" value="F:DNA strand exchange activity"/>
    <property type="evidence" value="ECO:0007669"/>
    <property type="project" value="InterPro"/>
</dbReference>
<dbReference type="GO" id="GO:0015074">
    <property type="term" value="P:DNA integration"/>
    <property type="evidence" value="ECO:0007669"/>
    <property type="project" value="UniProtKB-KW"/>
</dbReference>
<dbReference type="CDD" id="cd00338">
    <property type="entry name" value="Ser_Recombinase"/>
    <property type="match status" value="1"/>
</dbReference>